<keyword evidence="2" id="KW-1133">Transmembrane helix</keyword>
<dbReference type="Proteomes" id="UP000266841">
    <property type="component" value="Unassembled WGS sequence"/>
</dbReference>
<feature type="region of interest" description="Disordered" evidence="1">
    <location>
        <begin position="84"/>
        <end position="143"/>
    </location>
</feature>
<feature type="transmembrane region" description="Helical" evidence="2">
    <location>
        <begin position="34"/>
        <end position="54"/>
    </location>
</feature>
<keyword evidence="2" id="KW-0472">Membrane</keyword>
<keyword evidence="4" id="KW-1185">Reference proteome</keyword>
<evidence type="ECO:0000256" key="1">
    <source>
        <dbReference type="SAM" id="MobiDB-lite"/>
    </source>
</evidence>
<sequence>MDPPGIVHAGMDPPGVVYAGRNARPTRVLSLSRIFLAIVLIGAGSVALHFRAVLSVIDTTRSGTADGLPRAERRRVDVAANKLARAEEEAGDAPSNEGHSPNNSTVGGVATDGPGVVAAGGGDGKERDTNESSMTVDNKPAKPMVDKSEAAANVAFDHDEADDELSASMASGKSRKASNNGTEAVASVAQERSDRSNVTMPAAIRDGLADLNSHGYPSATPVYWRVPKAGGTTAQ</sequence>
<reference evidence="3 4" key="1">
    <citation type="journal article" date="2012" name="Genome Biol.">
        <title>Genome and low-iron response of an oceanic diatom adapted to chronic iron limitation.</title>
        <authorList>
            <person name="Lommer M."/>
            <person name="Specht M."/>
            <person name="Roy A.S."/>
            <person name="Kraemer L."/>
            <person name="Andreson R."/>
            <person name="Gutowska M.A."/>
            <person name="Wolf J."/>
            <person name="Bergner S.V."/>
            <person name="Schilhabel M.B."/>
            <person name="Klostermeier U.C."/>
            <person name="Beiko R.G."/>
            <person name="Rosenstiel P."/>
            <person name="Hippler M."/>
            <person name="Laroche J."/>
        </authorList>
    </citation>
    <scope>NUCLEOTIDE SEQUENCE [LARGE SCALE GENOMIC DNA]</scope>
    <source>
        <strain evidence="3 4">CCMP1005</strain>
    </source>
</reference>
<evidence type="ECO:0000313" key="4">
    <source>
        <dbReference type="Proteomes" id="UP000266841"/>
    </source>
</evidence>
<proteinExistence type="predicted"/>
<keyword evidence="2" id="KW-0812">Transmembrane</keyword>
<protein>
    <recommendedName>
        <fullName evidence="5">Transmembrane protein</fullName>
    </recommendedName>
</protein>
<feature type="compositionally biased region" description="Low complexity" evidence="1">
    <location>
        <begin position="105"/>
        <end position="117"/>
    </location>
</feature>
<evidence type="ECO:0008006" key="5">
    <source>
        <dbReference type="Google" id="ProtNLM"/>
    </source>
</evidence>
<feature type="region of interest" description="Disordered" evidence="1">
    <location>
        <begin position="158"/>
        <end position="200"/>
    </location>
</feature>
<feature type="region of interest" description="Disordered" evidence="1">
    <location>
        <begin position="215"/>
        <end position="235"/>
    </location>
</feature>
<accession>K0S2I9</accession>
<organism evidence="3 4">
    <name type="scientific">Thalassiosira oceanica</name>
    <name type="common">Marine diatom</name>
    <dbReference type="NCBI Taxonomy" id="159749"/>
    <lineage>
        <taxon>Eukaryota</taxon>
        <taxon>Sar</taxon>
        <taxon>Stramenopiles</taxon>
        <taxon>Ochrophyta</taxon>
        <taxon>Bacillariophyta</taxon>
        <taxon>Coscinodiscophyceae</taxon>
        <taxon>Thalassiosirophycidae</taxon>
        <taxon>Thalassiosirales</taxon>
        <taxon>Thalassiosiraceae</taxon>
        <taxon>Thalassiosira</taxon>
    </lineage>
</organism>
<name>K0S2I9_THAOC</name>
<comment type="caution">
    <text evidence="3">The sequence shown here is derived from an EMBL/GenBank/DDBJ whole genome shotgun (WGS) entry which is preliminary data.</text>
</comment>
<dbReference type="EMBL" id="AGNL01021301">
    <property type="protein sequence ID" value="EJK60278.1"/>
    <property type="molecule type" value="Genomic_DNA"/>
</dbReference>
<evidence type="ECO:0000313" key="3">
    <source>
        <dbReference type="EMBL" id="EJK60278.1"/>
    </source>
</evidence>
<gene>
    <name evidence="3" type="ORF">THAOC_19397</name>
</gene>
<evidence type="ECO:0000256" key="2">
    <source>
        <dbReference type="SAM" id="Phobius"/>
    </source>
</evidence>
<dbReference type="AlphaFoldDB" id="K0S2I9"/>
<feature type="non-terminal residue" evidence="3">
    <location>
        <position position="235"/>
    </location>
</feature>